<proteinExistence type="predicted"/>
<dbReference type="PANTHER" id="PTHR21666">
    <property type="entry name" value="PEPTIDASE-RELATED"/>
    <property type="match status" value="1"/>
</dbReference>
<dbReference type="RefSeq" id="WP_189003595.1">
    <property type="nucleotide sequence ID" value="NZ_BMPP01000001.1"/>
</dbReference>
<gene>
    <name evidence="2" type="ORF">GCM10008955_01440</name>
</gene>
<dbReference type="CDD" id="cd12797">
    <property type="entry name" value="M23_peptidase"/>
    <property type="match status" value="1"/>
</dbReference>
<evidence type="ECO:0000313" key="2">
    <source>
        <dbReference type="EMBL" id="GGK11910.1"/>
    </source>
</evidence>
<organism evidence="2 3">
    <name type="scientific">Deinococcus malanensis</name>
    <dbReference type="NCBI Taxonomy" id="1706855"/>
    <lineage>
        <taxon>Bacteria</taxon>
        <taxon>Thermotogati</taxon>
        <taxon>Deinococcota</taxon>
        <taxon>Deinococci</taxon>
        <taxon>Deinococcales</taxon>
        <taxon>Deinococcaceae</taxon>
        <taxon>Deinococcus</taxon>
    </lineage>
</organism>
<dbReference type="EMBL" id="BMPP01000001">
    <property type="protein sequence ID" value="GGK11910.1"/>
    <property type="molecule type" value="Genomic_DNA"/>
</dbReference>
<feature type="domain" description="M23ase beta-sheet core" evidence="1">
    <location>
        <begin position="48"/>
        <end position="131"/>
    </location>
</feature>
<dbReference type="Pfam" id="PF01551">
    <property type="entry name" value="Peptidase_M23"/>
    <property type="match status" value="1"/>
</dbReference>
<evidence type="ECO:0000259" key="1">
    <source>
        <dbReference type="Pfam" id="PF01551"/>
    </source>
</evidence>
<name>A0ABQ2EJL5_9DEIO</name>
<dbReference type="InterPro" id="IPR016047">
    <property type="entry name" value="M23ase_b-sheet_dom"/>
</dbReference>
<evidence type="ECO:0000313" key="3">
    <source>
        <dbReference type="Proteomes" id="UP000647587"/>
    </source>
</evidence>
<comment type="caution">
    <text evidence="2">The sequence shown here is derived from an EMBL/GenBank/DDBJ whole genome shotgun (WGS) entry which is preliminary data.</text>
</comment>
<protein>
    <recommendedName>
        <fullName evidence="1">M23ase beta-sheet core domain-containing protein</fullName>
    </recommendedName>
</protein>
<dbReference type="Proteomes" id="UP000647587">
    <property type="component" value="Unassembled WGS sequence"/>
</dbReference>
<dbReference type="InterPro" id="IPR050570">
    <property type="entry name" value="Cell_wall_metabolism_enzyme"/>
</dbReference>
<dbReference type="SUPFAM" id="SSF51261">
    <property type="entry name" value="Duplicated hybrid motif"/>
    <property type="match status" value="1"/>
</dbReference>
<dbReference type="PANTHER" id="PTHR21666:SF270">
    <property type="entry name" value="MUREIN HYDROLASE ACTIVATOR ENVC"/>
    <property type="match status" value="1"/>
</dbReference>
<keyword evidence="3" id="KW-1185">Reference proteome</keyword>
<dbReference type="Gene3D" id="2.70.70.10">
    <property type="entry name" value="Glucose Permease (Domain IIA)"/>
    <property type="match status" value="1"/>
</dbReference>
<dbReference type="InterPro" id="IPR011055">
    <property type="entry name" value="Dup_hybrid_motif"/>
</dbReference>
<accession>A0ABQ2EJL5</accession>
<reference evidence="3" key="1">
    <citation type="journal article" date="2019" name="Int. J. Syst. Evol. Microbiol.">
        <title>The Global Catalogue of Microorganisms (GCM) 10K type strain sequencing project: providing services to taxonomists for standard genome sequencing and annotation.</title>
        <authorList>
            <consortium name="The Broad Institute Genomics Platform"/>
            <consortium name="The Broad Institute Genome Sequencing Center for Infectious Disease"/>
            <person name="Wu L."/>
            <person name="Ma J."/>
        </authorList>
    </citation>
    <scope>NUCLEOTIDE SEQUENCE [LARGE SCALE GENOMIC DNA]</scope>
    <source>
        <strain evidence="3">JCM 30331</strain>
    </source>
</reference>
<sequence>MTFYPMLDTPTTRYSVQPGTGFLDEGYLKATGSQHESVDFNAITGGDTDLGDPVYVVEGGTVRAAFWHKGIGGIVLIEHPDGSEAHYWHLRDIHVRKGSYLNAGDLIGQVGKGGRGQWYAHLHFGVRKKAGQLAADHWPSTHIKDPVKCAAFIREHYHEPLAWLEARNAKKRIDDLQAQRGEPTRVLMNEQEITGQLVQVHGNGFTIDARTNPVRIYTNDPDVGSIPATPQKAP</sequence>